<proteinExistence type="predicted"/>
<comment type="caution">
    <text evidence="2">The sequence shown here is derived from an EMBL/GenBank/DDBJ whole genome shotgun (WGS) entry which is preliminary data.</text>
</comment>
<protein>
    <submittedName>
        <fullName evidence="2">Fimbrial protein</fullName>
    </submittedName>
</protein>
<keyword evidence="3" id="KW-1185">Reference proteome</keyword>
<name>A0A0A0MBL7_9GAMM</name>
<evidence type="ECO:0000313" key="3">
    <source>
        <dbReference type="Proteomes" id="UP000030003"/>
    </source>
</evidence>
<accession>A0A0A0MBL7</accession>
<dbReference type="InterPro" id="IPR011990">
    <property type="entry name" value="TPR-like_helical_dom_sf"/>
</dbReference>
<dbReference type="PROSITE" id="PS50005">
    <property type="entry name" value="TPR"/>
    <property type="match status" value="1"/>
</dbReference>
<dbReference type="SMART" id="SM00028">
    <property type="entry name" value="TPR"/>
    <property type="match status" value="2"/>
</dbReference>
<dbReference type="OrthoDB" id="9814042at2"/>
<dbReference type="RefSeq" id="WP_036135679.1">
    <property type="nucleotide sequence ID" value="NZ_AVBH01000002.1"/>
</dbReference>
<dbReference type="AlphaFoldDB" id="A0A0A0MBL7"/>
<feature type="repeat" description="TPR" evidence="1">
    <location>
        <begin position="80"/>
        <end position="113"/>
    </location>
</feature>
<dbReference type="SUPFAM" id="SSF48452">
    <property type="entry name" value="TPR-like"/>
    <property type="match status" value="1"/>
</dbReference>
<dbReference type="Gene3D" id="1.25.40.10">
    <property type="entry name" value="Tetratricopeptide repeat domain"/>
    <property type="match status" value="1"/>
</dbReference>
<evidence type="ECO:0000256" key="1">
    <source>
        <dbReference type="PROSITE-ProRule" id="PRU00339"/>
    </source>
</evidence>
<sequence length="193" mass="20589">EALRHGERSPGAHTLAALVADRRGDSRTAGSHYRRAVELAPTQGGMHNNFGTWLCTNGREAESLQWFESAASIPGYGNAAGALANAGECAQRAGMDEEAVRYLEAALERDPATPGALAALAEREYRAGNHMRARAFVQRRLDAAPADASTLLLASQIETSLGDSRAAAGYVRRMREEFPGAVPDSIKGNEDQP</sequence>
<reference evidence="2 3" key="1">
    <citation type="submission" date="2013-08" db="EMBL/GenBank/DDBJ databases">
        <title>Genomic analysis of Lysobacter defluvii.</title>
        <authorList>
            <person name="Wang Q."/>
            <person name="Wang G."/>
        </authorList>
    </citation>
    <scope>NUCLEOTIDE SEQUENCE [LARGE SCALE GENOMIC DNA]</scope>
    <source>
        <strain evidence="2 3">IMMIB APB-9</strain>
    </source>
</reference>
<organism evidence="2 3">
    <name type="scientific">Lysobacter defluvii IMMIB APB-9 = DSM 18482</name>
    <dbReference type="NCBI Taxonomy" id="1385515"/>
    <lineage>
        <taxon>Bacteria</taxon>
        <taxon>Pseudomonadati</taxon>
        <taxon>Pseudomonadota</taxon>
        <taxon>Gammaproteobacteria</taxon>
        <taxon>Lysobacterales</taxon>
        <taxon>Lysobacteraceae</taxon>
        <taxon>Novilysobacter</taxon>
    </lineage>
</organism>
<dbReference type="InterPro" id="IPR019734">
    <property type="entry name" value="TPR_rpt"/>
</dbReference>
<dbReference type="Proteomes" id="UP000030003">
    <property type="component" value="Unassembled WGS sequence"/>
</dbReference>
<evidence type="ECO:0000313" key="2">
    <source>
        <dbReference type="EMBL" id="KGO99812.1"/>
    </source>
</evidence>
<gene>
    <name evidence="2" type="ORF">N791_09760</name>
</gene>
<keyword evidence="1" id="KW-0802">TPR repeat</keyword>
<dbReference type="Pfam" id="PF13181">
    <property type="entry name" value="TPR_8"/>
    <property type="match status" value="1"/>
</dbReference>
<feature type="non-terminal residue" evidence="2">
    <location>
        <position position="1"/>
    </location>
</feature>
<dbReference type="STRING" id="1385515.GCA_000423325_00361"/>
<dbReference type="eggNOG" id="COG3063">
    <property type="taxonomic scope" value="Bacteria"/>
</dbReference>
<dbReference type="EMBL" id="AVBH01000002">
    <property type="protein sequence ID" value="KGO99812.1"/>
    <property type="molecule type" value="Genomic_DNA"/>
</dbReference>